<proteinExistence type="predicted"/>
<dbReference type="STRING" id="393921.HQ45_09410"/>
<sequence>MLYNKKNYLLMLVSVLLIVLGFVLMSGGAPTDGVSFNPELFSTRRIVIAPIVCVAGFSLMAYAIMAKPSSDSSRKNTERPE</sequence>
<keyword evidence="1" id="KW-0812">Transmembrane</keyword>
<keyword evidence="3" id="KW-1185">Reference proteome</keyword>
<dbReference type="eggNOG" id="ENOG50331EZ">
    <property type="taxonomic scope" value="Bacteria"/>
</dbReference>
<keyword evidence="1" id="KW-0472">Membrane</keyword>
<organism evidence="2 3">
    <name type="scientific">Porphyromonas crevioricanis</name>
    <dbReference type="NCBI Taxonomy" id="393921"/>
    <lineage>
        <taxon>Bacteria</taxon>
        <taxon>Pseudomonadati</taxon>
        <taxon>Bacteroidota</taxon>
        <taxon>Bacteroidia</taxon>
        <taxon>Bacteroidales</taxon>
        <taxon>Porphyromonadaceae</taxon>
        <taxon>Porphyromonas</taxon>
    </lineage>
</organism>
<dbReference type="Proteomes" id="UP000249300">
    <property type="component" value="Chromosome 1"/>
</dbReference>
<evidence type="ECO:0000256" key="1">
    <source>
        <dbReference type="SAM" id="Phobius"/>
    </source>
</evidence>
<dbReference type="EMBL" id="LS483447">
    <property type="protein sequence ID" value="SQH73484.1"/>
    <property type="molecule type" value="Genomic_DNA"/>
</dbReference>
<keyword evidence="1" id="KW-1133">Transmembrane helix</keyword>
<feature type="transmembrane region" description="Helical" evidence="1">
    <location>
        <begin position="7"/>
        <end position="26"/>
    </location>
</feature>
<dbReference type="RefSeq" id="WP_023939441.1">
    <property type="nucleotide sequence ID" value="NZ_FUXH01000004.1"/>
</dbReference>
<evidence type="ECO:0000313" key="3">
    <source>
        <dbReference type="Proteomes" id="UP000249300"/>
    </source>
</evidence>
<dbReference type="AlphaFoldDB" id="A0A0A2FKT1"/>
<dbReference type="InterPro" id="IPR021448">
    <property type="entry name" value="DUF3098"/>
</dbReference>
<evidence type="ECO:0000313" key="2">
    <source>
        <dbReference type="EMBL" id="SQH73484.1"/>
    </source>
</evidence>
<feature type="transmembrane region" description="Helical" evidence="1">
    <location>
        <begin position="46"/>
        <end position="65"/>
    </location>
</feature>
<dbReference type="KEGG" id="pcre:NCTC12858_01344"/>
<dbReference type="Pfam" id="PF11297">
    <property type="entry name" value="DUF3098"/>
    <property type="match status" value="1"/>
</dbReference>
<name>A0A0A2FKT1_9PORP</name>
<protein>
    <submittedName>
        <fullName evidence="2">Protein of uncharacterized function (DUF3098)</fullName>
    </submittedName>
</protein>
<gene>
    <name evidence="2" type="ORF">NCTC12858_01344</name>
</gene>
<dbReference type="OrthoDB" id="963379at2"/>
<accession>A0A0A2FKT1</accession>
<reference evidence="2 3" key="1">
    <citation type="submission" date="2018-06" db="EMBL/GenBank/DDBJ databases">
        <authorList>
            <consortium name="Pathogen Informatics"/>
            <person name="Doyle S."/>
        </authorList>
    </citation>
    <scope>NUCLEOTIDE SEQUENCE [LARGE SCALE GENOMIC DNA]</scope>
    <source>
        <strain evidence="2 3">NCTC12858</strain>
    </source>
</reference>